<feature type="region of interest" description="Disordered" evidence="3">
    <location>
        <begin position="341"/>
        <end position="401"/>
    </location>
</feature>
<dbReference type="InParanoid" id="A0A0C3FC36"/>
<feature type="compositionally biased region" description="Low complexity" evidence="3">
    <location>
        <begin position="358"/>
        <end position="374"/>
    </location>
</feature>
<evidence type="ECO:0000313" key="5">
    <source>
        <dbReference type="Proteomes" id="UP000054166"/>
    </source>
</evidence>
<dbReference type="PANTHER" id="PTHR46527:SF1">
    <property type="entry name" value="NUCLEOPORIN NUP42"/>
    <property type="match status" value="1"/>
</dbReference>
<feature type="compositionally biased region" description="Polar residues" evidence="3">
    <location>
        <begin position="241"/>
        <end position="276"/>
    </location>
</feature>
<organism evidence="4 5">
    <name type="scientific">Piloderma croceum (strain F 1598)</name>
    <dbReference type="NCBI Taxonomy" id="765440"/>
    <lineage>
        <taxon>Eukaryota</taxon>
        <taxon>Fungi</taxon>
        <taxon>Dikarya</taxon>
        <taxon>Basidiomycota</taxon>
        <taxon>Agaricomycotina</taxon>
        <taxon>Agaricomycetes</taxon>
        <taxon>Agaricomycetidae</taxon>
        <taxon>Atheliales</taxon>
        <taxon>Atheliaceae</taxon>
        <taxon>Piloderma</taxon>
    </lineage>
</organism>
<dbReference type="OrthoDB" id="20729at2759"/>
<evidence type="ECO:0000256" key="1">
    <source>
        <dbReference type="ARBA" id="ARBA00004123"/>
    </source>
</evidence>
<sequence>EGMTKDLTPGQEKPMWPLTSYGPGKFQPLLVGGLDESFEELRLRAVTAIKSGTTDEYTKYEAEKIVAADSIYTDARTNVKQAYEQARRQFSDPEAKSDTSVFGQPSVFGNDSSTSIFGTNSAPTSAFGKSAFGQPAFGQSAFSQPTNPPATTSAFGQPSQSESAIVKPASGAFGSSGGGGAFSAFAGSGASAFGSGSAPSGGGGFSAFATQPSAFGSGTAGNTTTAPSGGSVFGQSSFGSTPTVTPSVFGTPAQGTTASAFGQPSTFGTQQPSTDSAFGGSPFSAPNPTGSVFNPGGSASTNANPTGSVFGPGGSASTSAPANAGSVFGPGGSAANNAFSNNSSSPFSSAQPISAFNTQPTPASSTPSAFSQPSIHGLPPKPPPGPPDFANARSPYKPDMDKYDAMLPENYMQLLPHAVKAAFESEKFVWGNMPEWIPPKELR</sequence>
<keyword evidence="2" id="KW-0539">Nucleus</keyword>
<reference evidence="5" key="2">
    <citation type="submission" date="2015-01" db="EMBL/GenBank/DDBJ databases">
        <title>Evolutionary Origins and Diversification of the Mycorrhizal Mutualists.</title>
        <authorList>
            <consortium name="DOE Joint Genome Institute"/>
            <consortium name="Mycorrhizal Genomics Consortium"/>
            <person name="Kohler A."/>
            <person name="Kuo A."/>
            <person name="Nagy L.G."/>
            <person name="Floudas D."/>
            <person name="Copeland A."/>
            <person name="Barry K.W."/>
            <person name="Cichocki N."/>
            <person name="Veneault-Fourrey C."/>
            <person name="LaButti K."/>
            <person name="Lindquist E.A."/>
            <person name="Lipzen A."/>
            <person name="Lundell T."/>
            <person name="Morin E."/>
            <person name="Murat C."/>
            <person name="Riley R."/>
            <person name="Ohm R."/>
            <person name="Sun H."/>
            <person name="Tunlid A."/>
            <person name="Henrissat B."/>
            <person name="Grigoriev I.V."/>
            <person name="Hibbett D.S."/>
            <person name="Martin F."/>
        </authorList>
    </citation>
    <scope>NUCLEOTIDE SEQUENCE [LARGE SCALE GENOMIC DNA]</scope>
    <source>
        <strain evidence="5">F 1598</strain>
    </source>
</reference>
<evidence type="ECO:0000256" key="2">
    <source>
        <dbReference type="ARBA" id="ARBA00023242"/>
    </source>
</evidence>
<feature type="region of interest" description="Disordered" evidence="3">
    <location>
        <begin position="218"/>
        <end position="322"/>
    </location>
</feature>
<dbReference type="HOGENOM" id="CLU_509095_0_0_1"/>
<protein>
    <submittedName>
        <fullName evidence="4">Uncharacterized protein</fullName>
    </submittedName>
</protein>
<name>A0A0C3FC36_PILCF</name>
<feature type="compositionally biased region" description="Low complexity" evidence="3">
    <location>
        <begin position="228"/>
        <end position="240"/>
    </location>
</feature>
<reference evidence="4 5" key="1">
    <citation type="submission" date="2014-04" db="EMBL/GenBank/DDBJ databases">
        <authorList>
            <consortium name="DOE Joint Genome Institute"/>
            <person name="Kuo A."/>
            <person name="Tarkka M."/>
            <person name="Buscot F."/>
            <person name="Kohler A."/>
            <person name="Nagy L.G."/>
            <person name="Floudas D."/>
            <person name="Copeland A."/>
            <person name="Barry K.W."/>
            <person name="Cichocki N."/>
            <person name="Veneault-Fourrey C."/>
            <person name="LaButti K."/>
            <person name="Lindquist E.A."/>
            <person name="Lipzen A."/>
            <person name="Lundell T."/>
            <person name="Morin E."/>
            <person name="Murat C."/>
            <person name="Sun H."/>
            <person name="Tunlid A."/>
            <person name="Henrissat B."/>
            <person name="Grigoriev I.V."/>
            <person name="Hibbett D.S."/>
            <person name="Martin F."/>
            <person name="Nordberg H.P."/>
            <person name="Cantor M.N."/>
            <person name="Hua S.X."/>
        </authorList>
    </citation>
    <scope>NUCLEOTIDE SEQUENCE [LARGE SCALE GENOMIC DNA]</scope>
    <source>
        <strain evidence="4 5">F 1598</strain>
    </source>
</reference>
<keyword evidence="5" id="KW-1185">Reference proteome</keyword>
<evidence type="ECO:0000256" key="3">
    <source>
        <dbReference type="SAM" id="MobiDB-lite"/>
    </source>
</evidence>
<dbReference type="Proteomes" id="UP000054166">
    <property type="component" value="Unassembled WGS sequence"/>
</dbReference>
<feature type="compositionally biased region" description="Polar residues" evidence="3">
    <location>
        <begin position="140"/>
        <end position="163"/>
    </location>
</feature>
<feature type="non-terminal residue" evidence="4">
    <location>
        <position position="1"/>
    </location>
</feature>
<dbReference type="InterPro" id="IPR051767">
    <property type="entry name" value="Nucleoporin_NUP42"/>
</dbReference>
<feature type="compositionally biased region" description="Polar residues" evidence="3">
    <location>
        <begin position="218"/>
        <end position="227"/>
    </location>
</feature>
<accession>A0A0C3FC36</accession>
<dbReference type="PANTHER" id="PTHR46527">
    <property type="entry name" value="NUCLEOPORIN-LIKE PROTEIN 2"/>
    <property type="match status" value="1"/>
</dbReference>
<feature type="region of interest" description="Disordered" evidence="3">
    <location>
        <begin position="137"/>
        <end position="163"/>
    </location>
</feature>
<dbReference type="AlphaFoldDB" id="A0A0C3FC36"/>
<feature type="compositionally biased region" description="Low complexity" evidence="3">
    <location>
        <begin position="341"/>
        <end position="350"/>
    </location>
</feature>
<proteinExistence type="predicted"/>
<comment type="subcellular location">
    <subcellularLocation>
        <location evidence="1">Nucleus</location>
    </subcellularLocation>
</comment>
<dbReference type="STRING" id="765440.A0A0C3FC36"/>
<gene>
    <name evidence="4" type="ORF">PILCRDRAFT_76904</name>
</gene>
<evidence type="ECO:0000313" key="4">
    <source>
        <dbReference type="EMBL" id="KIM77321.1"/>
    </source>
</evidence>
<feature type="compositionally biased region" description="Polar residues" evidence="3">
    <location>
        <begin position="284"/>
        <end position="307"/>
    </location>
</feature>
<dbReference type="GO" id="GO:0005634">
    <property type="term" value="C:nucleus"/>
    <property type="evidence" value="ECO:0007669"/>
    <property type="project" value="UniProtKB-SubCell"/>
</dbReference>
<dbReference type="EMBL" id="KN833026">
    <property type="protein sequence ID" value="KIM77321.1"/>
    <property type="molecule type" value="Genomic_DNA"/>
</dbReference>